<evidence type="ECO:0000256" key="7">
    <source>
        <dbReference type="ARBA" id="ARBA00023136"/>
    </source>
</evidence>
<feature type="transmembrane region" description="Helical" evidence="10">
    <location>
        <begin position="311"/>
        <end position="332"/>
    </location>
</feature>
<sequence>MNVFYKFLALKEIPFNRRTARDFFDTHPYHPSILSLSDLLDTFKTENAAVEVEEENLPLVPLPFIAKTSSKEGDFALVTALNGDRITYMNEKGKWPTTSLSEFKKQFTGVVLIAEKGAASGEENYELRRKAQRYNRLGQLLLGALLLLMLCGLFLTYTWPYAPVSAMLLFLLKLAGLGVSLLLLVQSFDAQNPLLRRLCSSSSGNGCNHVLSSAGSSILGGRLSWSEVGFFYFGSTLISLSVNGGSNGFALLLWLTIACLPYSFYSLWYQRYVARSWCRLCLAVQGIFWLEFLAGMLSPTAYTAVPTPKDILITAGITGAVIAIWLLIRPLIKRSAQVNSLMQVSNKFKKNDFVFHTLLQQEAQVEVLPAAPFIMGSPDAPFEITIVSNPFCQPCRQAHQEIKKLLDASPGKLKVSVIFNATGNDTDPRDQVIQSLMAVYLEHGPLPFKALLDDWYAAERREVSDWLQKQGPVKRSEALQSRLKAQIEWCFFNRVSHTPAIYINGYKAIAEYELADLNNFIRTS</sequence>
<comment type="similarity">
    <text evidence="2">Belongs to the VKOR family.</text>
</comment>
<dbReference type="AlphaFoldDB" id="A0A2P8DAN3"/>
<keyword evidence="6" id="KW-0560">Oxidoreductase</keyword>
<feature type="transmembrane region" description="Helical" evidence="10">
    <location>
        <begin position="280"/>
        <end position="305"/>
    </location>
</feature>
<proteinExistence type="inferred from homology"/>
<evidence type="ECO:0000313" key="12">
    <source>
        <dbReference type="EMBL" id="PSK94288.1"/>
    </source>
</evidence>
<keyword evidence="3 10" id="KW-0812">Transmembrane</keyword>
<dbReference type="CDD" id="cd02972">
    <property type="entry name" value="DsbA_family"/>
    <property type="match status" value="1"/>
</dbReference>
<dbReference type="InterPro" id="IPR005074">
    <property type="entry name" value="Peptidase_C39"/>
</dbReference>
<evidence type="ECO:0000256" key="4">
    <source>
        <dbReference type="ARBA" id="ARBA00022719"/>
    </source>
</evidence>
<keyword evidence="8" id="KW-1015">Disulfide bond</keyword>
<organism evidence="12 13">
    <name type="scientific">Taibaiella chishuiensis</name>
    <dbReference type="NCBI Taxonomy" id="1434707"/>
    <lineage>
        <taxon>Bacteria</taxon>
        <taxon>Pseudomonadati</taxon>
        <taxon>Bacteroidota</taxon>
        <taxon>Chitinophagia</taxon>
        <taxon>Chitinophagales</taxon>
        <taxon>Chitinophagaceae</taxon>
        <taxon>Taibaiella</taxon>
    </lineage>
</organism>
<gene>
    <name evidence="12" type="ORF">B0I18_101443</name>
</gene>
<keyword evidence="9" id="KW-0676">Redox-active center</keyword>
<feature type="transmembrane region" description="Helical" evidence="10">
    <location>
        <begin position="165"/>
        <end position="188"/>
    </location>
</feature>
<keyword evidence="4" id="KW-0874">Quinone</keyword>
<feature type="domain" description="Peptidase C39" evidence="11">
    <location>
        <begin position="1"/>
        <end position="114"/>
    </location>
</feature>
<reference evidence="12 13" key="1">
    <citation type="submission" date="2018-03" db="EMBL/GenBank/DDBJ databases">
        <title>Genomic Encyclopedia of Type Strains, Phase III (KMG-III): the genomes of soil and plant-associated and newly described type strains.</title>
        <authorList>
            <person name="Whitman W."/>
        </authorList>
    </citation>
    <scope>NUCLEOTIDE SEQUENCE [LARGE SCALE GENOMIC DNA]</scope>
    <source>
        <strain evidence="12 13">CGMCC 1.12700</strain>
    </source>
</reference>
<dbReference type="InterPro" id="IPR036249">
    <property type="entry name" value="Thioredoxin-like_sf"/>
</dbReference>
<evidence type="ECO:0000256" key="9">
    <source>
        <dbReference type="ARBA" id="ARBA00023284"/>
    </source>
</evidence>
<evidence type="ECO:0000256" key="8">
    <source>
        <dbReference type="ARBA" id="ARBA00023157"/>
    </source>
</evidence>
<dbReference type="Pfam" id="PF03412">
    <property type="entry name" value="Peptidase_C39"/>
    <property type="match status" value="1"/>
</dbReference>
<keyword evidence="5 10" id="KW-1133">Transmembrane helix</keyword>
<dbReference type="InterPro" id="IPR038354">
    <property type="entry name" value="VKOR_sf"/>
</dbReference>
<comment type="subcellular location">
    <subcellularLocation>
        <location evidence="1">Membrane</location>
        <topology evidence="1">Multi-pass membrane protein</topology>
    </subcellularLocation>
</comment>
<dbReference type="GO" id="GO:0006508">
    <property type="term" value="P:proteolysis"/>
    <property type="evidence" value="ECO:0007669"/>
    <property type="project" value="InterPro"/>
</dbReference>
<dbReference type="GO" id="GO:0016020">
    <property type="term" value="C:membrane"/>
    <property type="evidence" value="ECO:0007669"/>
    <property type="project" value="UniProtKB-SubCell"/>
</dbReference>
<dbReference type="Pfam" id="PF13462">
    <property type="entry name" value="Thioredoxin_4"/>
    <property type="match status" value="1"/>
</dbReference>
<evidence type="ECO:0000256" key="2">
    <source>
        <dbReference type="ARBA" id="ARBA00006214"/>
    </source>
</evidence>
<dbReference type="CDD" id="cd12921">
    <property type="entry name" value="VKOR_4"/>
    <property type="match status" value="1"/>
</dbReference>
<evidence type="ECO:0000256" key="1">
    <source>
        <dbReference type="ARBA" id="ARBA00004141"/>
    </source>
</evidence>
<dbReference type="GO" id="GO:0005524">
    <property type="term" value="F:ATP binding"/>
    <property type="evidence" value="ECO:0007669"/>
    <property type="project" value="InterPro"/>
</dbReference>
<dbReference type="Gene3D" id="3.40.30.10">
    <property type="entry name" value="Glutaredoxin"/>
    <property type="match status" value="1"/>
</dbReference>
<dbReference type="Proteomes" id="UP000240572">
    <property type="component" value="Unassembled WGS sequence"/>
</dbReference>
<evidence type="ECO:0000313" key="13">
    <source>
        <dbReference type="Proteomes" id="UP000240572"/>
    </source>
</evidence>
<dbReference type="GO" id="GO:0008233">
    <property type="term" value="F:peptidase activity"/>
    <property type="evidence" value="ECO:0007669"/>
    <property type="project" value="InterPro"/>
</dbReference>
<keyword evidence="12" id="KW-0413">Isomerase</keyword>
<accession>A0A2P8DAN3</accession>
<feature type="transmembrane region" description="Helical" evidence="10">
    <location>
        <begin position="137"/>
        <end position="159"/>
    </location>
</feature>
<evidence type="ECO:0000256" key="10">
    <source>
        <dbReference type="SAM" id="Phobius"/>
    </source>
</evidence>
<dbReference type="Pfam" id="PF07884">
    <property type="entry name" value="VKOR"/>
    <property type="match status" value="1"/>
</dbReference>
<protein>
    <submittedName>
        <fullName evidence="12">Protein-disulfide isomerase</fullName>
    </submittedName>
</protein>
<dbReference type="PROSITE" id="PS50990">
    <property type="entry name" value="PEPTIDASE_C39"/>
    <property type="match status" value="1"/>
</dbReference>
<dbReference type="EMBL" id="PYGD01000001">
    <property type="protein sequence ID" value="PSK94288.1"/>
    <property type="molecule type" value="Genomic_DNA"/>
</dbReference>
<comment type="caution">
    <text evidence="12">The sequence shown here is derived from an EMBL/GenBank/DDBJ whole genome shotgun (WGS) entry which is preliminary data.</text>
</comment>
<keyword evidence="13" id="KW-1185">Reference proteome</keyword>
<dbReference type="Gene3D" id="1.20.1440.130">
    <property type="entry name" value="VKOR domain"/>
    <property type="match status" value="1"/>
</dbReference>
<evidence type="ECO:0000259" key="11">
    <source>
        <dbReference type="PROSITE" id="PS50990"/>
    </source>
</evidence>
<dbReference type="OrthoDB" id="1100563at2"/>
<keyword evidence="7 10" id="KW-0472">Membrane</keyword>
<dbReference type="RefSeq" id="WP_106521005.1">
    <property type="nucleotide sequence ID" value="NZ_PYGD01000001.1"/>
</dbReference>
<evidence type="ECO:0000256" key="3">
    <source>
        <dbReference type="ARBA" id="ARBA00022692"/>
    </source>
</evidence>
<dbReference type="GO" id="GO:0016491">
    <property type="term" value="F:oxidoreductase activity"/>
    <property type="evidence" value="ECO:0007669"/>
    <property type="project" value="UniProtKB-KW"/>
</dbReference>
<feature type="transmembrane region" description="Helical" evidence="10">
    <location>
        <begin position="248"/>
        <end position="268"/>
    </location>
</feature>
<evidence type="ECO:0000256" key="5">
    <source>
        <dbReference type="ARBA" id="ARBA00022989"/>
    </source>
</evidence>
<evidence type="ECO:0000256" key="6">
    <source>
        <dbReference type="ARBA" id="ARBA00023002"/>
    </source>
</evidence>
<dbReference type="Gene3D" id="3.90.70.10">
    <property type="entry name" value="Cysteine proteinases"/>
    <property type="match status" value="1"/>
</dbReference>
<feature type="transmembrane region" description="Helical" evidence="10">
    <location>
        <begin position="223"/>
        <end position="242"/>
    </location>
</feature>
<dbReference type="InterPro" id="IPR012336">
    <property type="entry name" value="Thioredoxin-like_fold"/>
</dbReference>
<dbReference type="GO" id="GO:0048038">
    <property type="term" value="F:quinone binding"/>
    <property type="evidence" value="ECO:0007669"/>
    <property type="project" value="UniProtKB-KW"/>
</dbReference>
<dbReference type="InterPro" id="IPR012932">
    <property type="entry name" value="VKOR"/>
</dbReference>
<dbReference type="SUPFAM" id="SSF52833">
    <property type="entry name" value="Thioredoxin-like"/>
    <property type="match status" value="1"/>
</dbReference>
<dbReference type="GO" id="GO:0016853">
    <property type="term" value="F:isomerase activity"/>
    <property type="evidence" value="ECO:0007669"/>
    <property type="project" value="UniProtKB-KW"/>
</dbReference>
<name>A0A2P8DAN3_9BACT</name>